<dbReference type="eggNOG" id="ENOG502ZN71">
    <property type="taxonomic scope" value="Bacteria"/>
</dbReference>
<dbReference type="EMBL" id="AHKF01000008">
    <property type="protein sequence ID" value="EIA10312.1"/>
    <property type="molecule type" value="Genomic_DNA"/>
</dbReference>
<keyword evidence="2" id="KW-1185">Reference proteome</keyword>
<name>H7FMD8_FLAFP</name>
<reference evidence="1 2" key="1">
    <citation type="journal article" date="2014" name="Acta Crystallogr. D">
        <title>Structure-based characterization and antifreeze properties of a hyperactive ice-binding protein from the Antarctic bacterium Flavobacterium frigoris PS1.</title>
        <authorList>
            <person name="Do H."/>
            <person name="Kim S.J."/>
            <person name="Kim H.J."/>
            <person name="Lee J.H."/>
        </authorList>
    </citation>
    <scope>NUCLEOTIDE SEQUENCE [LARGE SCALE GENOMIC DNA]</scope>
    <source>
        <strain evidence="1 2">PS1</strain>
    </source>
</reference>
<evidence type="ECO:0000313" key="2">
    <source>
        <dbReference type="Proteomes" id="UP000005566"/>
    </source>
</evidence>
<dbReference type="PATRIC" id="fig|1086011.3.peg.397"/>
<protein>
    <submittedName>
        <fullName evidence="1">Uncharacterized protein</fullName>
    </submittedName>
</protein>
<dbReference type="STRING" id="1086011.HJ01_00407"/>
<dbReference type="Proteomes" id="UP000005566">
    <property type="component" value="Unassembled WGS sequence"/>
</dbReference>
<comment type="caution">
    <text evidence="1">The sequence shown here is derived from an EMBL/GenBank/DDBJ whole genome shotgun (WGS) entry which is preliminary data.</text>
</comment>
<dbReference type="AlphaFoldDB" id="H7FMD8"/>
<gene>
    <name evidence="1" type="ORF">HJ01_00407</name>
</gene>
<proteinExistence type="predicted"/>
<evidence type="ECO:0000313" key="1">
    <source>
        <dbReference type="EMBL" id="EIA10312.1"/>
    </source>
</evidence>
<sequence>MKKVLLLLVALISTYGFSQSINNYKYVIIPLKYEFMRTDNQYRLATLSKFNLNKAGFEAYYENEHLAVTTERCDLMYFDVIKEKSFLTTKLHAVLKDCYGKVIYESETGISKEKDYQLAYSEALDKAFVSIGSLGYQYAGAVKEMKNAAAPVKEQSTTVEVKEVAAVANKVTPTAVVAPKVAVQSSGALYAQPIANGYQLVDTTPKVVMKVYKTSNESNFIAEKDGNNGVLVLKEGVWFFEYYKNGTLFSEKIDVKF</sequence>
<organism evidence="1 2">
    <name type="scientific">Flavobacterium frigoris (strain PS1)</name>
    <dbReference type="NCBI Taxonomy" id="1086011"/>
    <lineage>
        <taxon>Bacteria</taxon>
        <taxon>Pseudomonadati</taxon>
        <taxon>Bacteroidota</taxon>
        <taxon>Flavobacteriia</taxon>
        <taxon>Flavobacteriales</taxon>
        <taxon>Flavobacteriaceae</taxon>
        <taxon>Flavobacterium</taxon>
    </lineage>
</organism>
<dbReference type="RefSeq" id="WP_007136584.1">
    <property type="nucleotide sequence ID" value="NZ_AHKF01000008.1"/>
</dbReference>
<dbReference type="OrthoDB" id="1274006at2"/>
<accession>H7FMD8</accession>